<dbReference type="STRING" id="1391653.AKJ08_3574"/>
<sequence length="114" mass="12376">MRLEATVPDSRGSAVLQLADELGLSRSQLIDEALALFLKAVLEVRKGRRLVMLDPATSRPACELATPTLAALEWAGKPEKMELSPEEHAKMRALAKDAPAPSLRLRAAAKRHGK</sequence>
<dbReference type="AlphaFoldDB" id="A0A0K1PI42"/>
<gene>
    <name evidence="1" type="ORF">AKJ08_3574</name>
</gene>
<accession>A0A0K1PI42</accession>
<reference evidence="1 2" key="1">
    <citation type="submission" date="2015-08" db="EMBL/GenBank/DDBJ databases">
        <authorList>
            <person name="Babu N.S."/>
            <person name="Beckwith C.J."/>
            <person name="Beseler K.G."/>
            <person name="Brison A."/>
            <person name="Carone J.V."/>
            <person name="Caskin T.P."/>
            <person name="Diamond M."/>
            <person name="Durham M.E."/>
            <person name="Foxe J.M."/>
            <person name="Go M."/>
            <person name="Henderson B.A."/>
            <person name="Jones I.B."/>
            <person name="McGettigan J.A."/>
            <person name="Micheletti S.J."/>
            <person name="Nasrallah M.E."/>
            <person name="Ortiz D."/>
            <person name="Piller C.R."/>
            <person name="Privatt S.R."/>
            <person name="Schneider S.L."/>
            <person name="Sharp S."/>
            <person name="Smith T.C."/>
            <person name="Stanton J.D."/>
            <person name="Ullery H.E."/>
            <person name="Wilson R.J."/>
            <person name="Serrano M.G."/>
            <person name="Buck G."/>
            <person name="Lee V."/>
            <person name="Wang Y."/>
            <person name="Carvalho R."/>
            <person name="Voegtly L."/>
            <person name="Shi R."/>
            <person name="Duckworth R."/>
            <person name="Johnson A."/>
            <person name="Loviza R."/>
            <person name="Walstead R."/>
            <person name="Shah Z."/>
            <person name="Kiflezghi M."/>
            <person name="Wade K."/>
            <person name="Ball S.L."/>
            <person name="Bradley K.W."/>
            <person name="Asai D.J."/>
            <person name="Bowman C.A."/>
            <person name="Russell D.A."/>
            <person name="Pope W.H."/>
            <person name="Jacobs-Sera D."/>
            <person name="Hendrix R.W."/>
            <person name="Hatfull G.F."/>
        </authorList>
    </citation>
    <scope>NUCLEOTIDE SEQUENCE [LARGE SCALE GENOMIC DNA]</scope>
    <source>
        <strain evidence="1 2">DSM 27710</strain>
    </source>
</reference>
<protein>
    <submittedName>
        <fullName evidence="1">Uncharacterized protein</fullName>
    </submittedName>
</protein>
<name>A0A0K1PI42_9BACT</name>
<proteinExistence type="predicted"/>
<organism evidence="1 2">
    <name type="scientific">Vulgatibacter incomptus</name>
    <dbReference type="NCBI Taxonomy" id="1391653"/>
    <lineage>
        <taxon>Bacteria</taxon>
        <taxon>Pseudomonadati</taxon>
        <taxon>Myxococcota</taxon>
        <taxon>Myxococcia</taxon>
        <taxon>Myxococcales</taxon>
        <taxon>Cystobacterineae</taxon>
        <taxon>Vulgatibacteraceae</taxon>
        <taxon>Vulgatibacter</taxon>
    </lineage>
</organism>
<evidence type="ECO:0000313" key="2">
    <source>
        <dbReference type="Proteomes" id="UP000055590"/>
    </source>
</evidence>
<evidence type="ECO:0000313" key="1">
    <source>
        <dbReference type="EMBL" id="AKU93187.1"/>
    </source>
</evidence>
<dbReference type="KEGG" id="vin:AKJ08_3574"/>
<dbReference type="EMBL" id="CP012332">
    <property type="protein sequence ID" value="AKU93187.1"/>
    <property type="molecule type" value="Genomic_DNA"/>
</dbReference>
<dbReference type="Proteomes" id="UP000055590">
    <property type="component" value="Chromosome"/>
</dbReference>
<keyword evidence="2" id="KW-1185">Reference proteome</keyword>